<keyword evidence="2" id="KW-0732">Signal</keyword>
<feature type="chain" id="PRO_5042334717" evidence="2">
    <location>
        <begin position="23"/>
        <end position="185"/>
    </location>
</feature>
<reference evidence="4" key="2">
    <citation type="submission" date="2013-07" db="EMBL/GenBank/DDBJ databases">
        <authorList>
            <consortium name="The Broad Institute Genome Sequencing Platform"/>
            <person name="Cuomo C."/>
            <person name="Litvintseva A."/>
            <person name="Chen Y."/>
            <person name="Heitman J."/>
            <person name="Sun S."/>
            <person name="Springer D."/>
            <person name="Dromer F."/>
            <person name="Young S.K."/>
            <person name="Zeng Q."/>
            <person name="Gargeya S."/>
            <person name="Fitzgerald M."/>
            <person name="Abouelleil A."/>
            <person name="Alvarado L."/>
            <person name="Berlin A.M."/>
            <person name="Chapman S.B."/>
            <person name="Dewar J."/>
            <person name="Goldberg J."/>
            <person name="Griggs A."/>
            <person name="Gujja S."/>
            <person name="Hansen M."/>
            <person name="Howarth C."/>
            <person name="Imamovic A."/>
            <person name="Larimer J."/>
            <person name="McCowan C."/>
            <person name="Murphy C."/>
            <person name="Pearson M."/>
            <person name="Priest M."/>
            <person name="Roberts A."/>
            <person name="Saif S."/>
            <person name="Shea T."/>
            <person name="Sykes S."/>
            <person name="Wortman J."/>
            <person name="Nusbaum C."/>
            <person name="Birren B."/>
        </authorList>
    </citation>
    <scope>NUCLEOTIDE SEQUENCE</scope>
    <source>
        <strain evidence="4">CBS 10118</strain>
    </source>
</reference>
<reference evidence="3" key="1">
    <citation type="submission" date="2013-07" db="EMBL/GenBank/DDBJ databases">
        <title>The Genome Sequence of Cryptococcus bestiolae CBS10118.</title>
        <authorList>
            <consortium name="The Broad Institute Genome Sequencing Platform"/>
            <person name="Cuomo C."/>
            <person name="Litvintseva A."/>
            <person name="Chen Y."/>
            <person name="Heitman J."/>
            <person name="Sun S."/>
            <person name="Springer D."/>
            <person name="Dromer F."/>
            <person name="Young S.K."/>
            <person name="Zeng Q."/>
            <person name="Gargeya S."/>
            <person name="Fitzgerald M."/>
            <person name="Abouelleil A."/>
            <person name="Alvarado L."/>
            <person name="Berlin A.M."/>
            <person name="Chapman S.B."/>
            <person name="Dewar J."/>
            <person name="Goldberg J."/>
            <person name="Griggs A."/>
            <person name="Gujja S."/>
            <person name="Hansen M."/>
            <person name="Howarth C."/>
            <person name="Imamovic A."/>
            <person name="Larimer J."/>
            <person name="McCowan C."/>
            <person name="Murphy C."/>
            <person name="Pearson M."/>
            <person name="Priest M."/>
            <person name="Roberts A."/>
            <person name="Saif S."/>
            <person name="Shea T."/>
            <person name="Sykes S."/>
            <person name="Wortman J."/>
            <person name="Nusbaum C."/>
            <person name="Birren B."/>
        </authorList>
    </citation>
    <scope>NUCLEOTIDE SEQUENCE [LARGE SCALE GENOMIC DNA]</scope>
    <source>
        <strain evidence="3">CBS 10118</strain>
    </source>
</reference>
<dbReference type="AlphaFoldDB" id="A0A1B9FZ13"/>
<evidence type="ECO:0000256" key="1">
    <source>
        <dbReference type="SAM" id="MobiDB-lite"/>
    </source>
</evidence>
<dbReference type="EMBL" id="KI894023">
    <property type="protein sequence ID" value="OCF24012.1"/>
    <property type="molecule type" value="Genomic_DNA"/>
</dbReference>
<keyword evidence="5" id="KW-1185">Reference proteome</keyword>
<gene>
    <name evidence="3" type="ORF">I302_06998</name>
    <name evidence="4" type="ORF">I302_107266</name>
</gene>
<organism evidence="3">
    <name type="scientific">Kwoniella bestiolae CBS 10118</name>
    <dbReference type="NCBI Taxonomy" id="1296100"/>
    <lineage>
        <taxon>Eukaryota</taxon>
        <taxon>Fungi</taxon>
        <taxon>Dikarya</taxon>
        <taxon>Basidiomycota</taxon>
        <taxon>Agaricomycotina</taxon>
        <taxon>Tremellomycetes</taxon>
        <taxon>Tremellales</taxon>
        <taxon>Cryptococcaceae</taxon>
        <taxon>Kwoniella</taxon>
    </lineage>
</organism>
<evidence type="ECO:0000313" key="5">
    <source>
        <dbReference type="Proteomes" id="UP000092730"/>
    </source>
</evidence>
<reference evidence="3" key="3">
    <citation type="submission" date="2014-01" db="EMBL/GenBank/DDBJ databases">
        <title>Evolution of pathogenesis and genome organization in the Tremellales.</title>
        <authorList>
            <person name="Cuomo C."/>
            <person name="Litvintseva A."/>
            <person name="Heitman J."/>
            <person name="Chen Y."/>
            <person name="Sun S."/>
            <person name="Springer D."/>
            <person name="Dromer F."/>
            <person name="Young S."/>
            <person name="Zeng Q."/>
            <person name="Chapman S."/>
            <person name="Gujja S."/>
            <person name="Saif S."/>
            <person name="Birren B."/>
        </authorList>
    </citation>
    <scope>NUCLEOTIDE SEQUENCE</scope>
    <source>
        <strain evidence="3">CBS 10118</strain>
    </source>
</reference>
<dbReference type="VEuPathDB" id="FungiDB:I302_06998"/>
<accession>A0A1B9FZ13</accession>
<name>A0A1B9FZ13_9TREE</name>
<feature type="signal peptide" evidence="2">
    <location>
        <begin position="1"/>
        <end position="22"/>
    </location>
</feature>
<dbReference type="GeneID" id="30211397"/>
<evidence type="ECO:0000256" key="2">
    <source>
        <dbReference type="SAM" id="SignalP"/>
    </source>
</evidence>
<dbReference type="EMBL" id="CP144546">
    <property type="protein sequence ID" value="WVW85228.1"/>
    <property type="molecule type" value="Genomic_DNA"/>
</dbReference>
<evidence type="ECO:0000313" key="4">
    <source>
        <dbReference type="EMBL" id="WVW85228.1"/>
    </source>
</evidence>
<sequence length="185" mass="20041">MIASPIFAVLVASMGLIPSTSAVNGTVRLIFPENTYSRIDIKSMYNIQNGGVREIPFTEAGSAGAVGFFWAGPVYGNSSDRHCNSDSITTNEETVSSTSTAASSQETDKCKGLPHSWTRLCALDVDEQFNHDVEFTFLLQEDGLKGPKNSHVRIECANTGCHLPNGESCEGKYIMPRINTTELNS</sequence>
<feature type="compositionally biased region" description="Low complexity" evidence="1">
    <location>
        <begin position="87"/>
        <end position="105"/>
    </location>
</feature>
<feature type="region of interest" description="Disordered" evidence="1">
    <location>
        <begin position="85"/>
        <end position="107"/>
    </location>
</feature>
<dbReference type="Proteomes" id="UP000092730">
    <property type="component" value="Chromosome 6"/>
</dbReference>
<protein>
    <submittedName>
        <fullName evidence="3">Uncharacterized protein</fullName>
    </submittedName>
</protein>
<dbReference type="KEGG" id="kbi:30211397"/>
<dbReference type="RefSeq" id="XP_019045082.1">
    <property type="nucleotide sequence ID" value="XM_019193605.1"/>
</dbReference>
<reference evidence="4" key="4">
    <citation type="submission" date="2024-02" db="EMBL/GenBank/DDBJ databases">
        <title>Comparative genomics of Cryptococcus and Kwoniella reveals pathogenesis evolution and contrasting modes of karyotype evolution via chromosome fusion or intercentromeric recombination.</title>
        <authorList>
            <person name="Coelho M.A."/>
            <person name="David-Palma M."/>
            <person name="Shea T."/>
            <person name="Bowers K."/>
            <person name="McGinley-Smith S."/>
            <person name="Mohammad A.W."/>
            <person name="Gnirke A."/>
            <person name="Yurkov A.M."/>
            <person name="Nowrousian M."/>
            <person name="Sun S."/>
            <person name="Cuomo C.A."/>
            <person name="Heitman J."/>
        </authorList>
    </citation>
    <scope>NUCLEOTIDE SEQUENCE</scope>
    <source>
        <strain evidence="4">CBS 10118</strain>
    </source>
</reference>
<evidence type="ECO:0000313" key="3">
    <source>
        <dbReference type="EMBL" id="OCF24012.1"/>
    </source>
</evidence>
<proteinExistence type="predicted"/>